<comment type="pathway">
    <text evidence="2 11">Protein modification; protein glycosylation.</text>
</comment>
<evidence type="ECO:0000256" key="10">
    <source>
        <dbReference type="ARBA" id="ARBA00023180"/>
    </source>
</evidence>
<evidence type="ECO:0000259" key="13">
    <source>
        <dbReference type="Pfam" id="PF13733"/>
    </source>
</evidence>
<evidence type="ECO:0000256" key="7">
    <source>
        <dbReference type="ARBA" id="ARBA00022968"/>
    </source>
</evidence>
<evidence type="ECO:0000313" key="14">
    <source>
        <dbReference type="EMBL" id="VEL26803.1"/>
    </source>
</evidence>
<evidence type="ECO:0000256" key="6">
    <source>
        <dbReference type="ARBA" id="ARBA00022692"/>
    </source>
</evidence>
<evidence type="ECO:0000259" key="12">
    <source>
        <dbReference type="Pfam" id="PF02709"/>
    </source>
</evidence>
<reference evidence="14" key="1">
    <citation type="submission" date="2018-11" db="EMBL/GenBank/DDBJ databases">
        <authorList>
            <consortium name="Pathogen Informatics"/>
        </authorList>
    </citation>
    <scope>NUCLEOTIDE SEQUENCE</scope>
</reference>
<evidence type="ECO:0000256" key="1">
    <source>
        <dbReference type="ARBA" id="ARBA00004606"/>
    </source>
</evidence>
<keyword evidence="4 11" id="KW-0328">Glycosyltransferase</keyword>
<dbReference type="GO" id="GO:0016020">
    <property type="term" value="C:membrane"/>
    <property type="evidence" value="ECO:0007669"/>
    <property type="project" value="UniProtKB-SubCell"/>
</dbReference>
<feature type="non-terminal residue" evidence="14">
    <location>
        <position position="368"/>
    </location>
</feature>
<comment type="caution">
    <text evidence="14">The sequence shown here is derived from an EMBL/GenBank/DDBJ whole genome shotgun (WGS) entry which is preliminary data.</text>
</comment>
<feature type="domain" description="Galactosyltransferase N-terminal" evidence="13">
    <location>
        <begin position="183"/>
        <end position="295"/>
    </location>
</feature>
<evidence type="ECO:0000256" key="4">
    <source>
        <dbReference type="ARBA" id="ARBA00022676"/>
    </source>
</evidence>
<dbReference type="InterPro" id="IPR029044">
    <property type="entry name" value="Nucleotide-diphossugar_trans"/>
</dbReference>
<dbReference type="UniPathway" id="UPA00378"/>
<dbReference type="SUPFAM" id="SSF53448">
    <property type="entry name" value="Nucleotide-diphospho-sugar transferases"/>
    <property type="match status" value="1"/>
</dbReference>
<name>A0A3S5AW46_9PLAT</name>
<dbReference type="GO" id="GO:0008378">
    <property type="term" value="F:galactosyltransferase activity"/>
    <property type="evidence" value="ECO:0007669"/>
    <property type="project" value="TreeGrafter"/>
</dbReference>
<feature type="domain" description="Galactosyltransferase C-terminal" evidence="12">
    <location>
        <begin position="304"/>
        <end position="368"/>
    </location>
</feature>
<dbReference type="InterPro" id="IPR027995">
    <property type="entry name" value="Galactosyl_T_N"/>
</dbReference>
<dbReference type="InterPro" id="IPR027791">
    <property type="entry name" value="Galactosyl_T_C"/>
</dbReference>
<keyword evidence="8 11" id="KW-1133">Transmembrane helix</keyword>
<keyword evidence="6 11" id="KW-0812">Transmembrane</keyword>
<evidence type="ECO:0000256" key="3">
    <source>
        <dbReference type="ARBA" id="ARBA00005735"/>
    </source>
</evidence>
<protein>
    <recommendedName>
        <fullName evidence="11">Beta-1,4-galactosyltransferase</fullName>
        <ecNumber evidence="11">2.4.1.-</ecNumber>
    </recommendedName>
</protein>
<comment type="function">
    <text evidence="11">Catalyses the transfer of galactose onto proteins or lipids.</text>
</comment>
<evidence type="ECO:0000256" key="2">
    <source>
        <dbReference type="ARBA" id="ARBA00004922"/>
    </source>
</evidence>
<dbReference type="EMBL" id="CAAALY010082840">
    <property type="protein sequence ID" value="VEL26803.1"/>
    <property type="molecule type" value="Genomic_DNA"/>
</dbReference>
<sequence length="368" mass="41918">MTELIHVMREGERLNCAGSSRLIVFVRFLASISAYATTAAWFCVVWPDKIATPLHSTPKLHSSNQVLTILCLVHVFLYFLLRSTPWSTIKPEANDPIFSFKEIQGFLIRAIRERNPTFVIPDEKCLLQNRNCYNYGRGSFQICPKICRIHNATTPTNLNRTDPLELRPPVPLITAQSSFHSEKTWRGLYPGGLWSPYSVGNSHCNQQSGLAVVIPFRNRHRQLNTMLPILHQGLRRQGVCYRIFVVEQAGDDLFNRGGTSNVGFLEAATRFQFDCVLFHDTDLVPMNPRIPYACSQDPNELPLHMSANVSQFGWKLLYQGLVGGIIRMPMNQFVRVNGYSNKYWGWGGEDDDLRVRLVTMGLSFKRLP</sequence>
<dbReference type="Proteomes" id="UP000784294">
    <property type="component" value="Unassembled WGS sequence"/>
</dbReference>
<keyword evidence="15" id="KW-1185">Reference proteome</keyword>
<dbReference type="InterPro" id="IPR003859">
    <property type="entry name" value="Galactosyl_T"/>
</dbReference>
<dbReference type="GO" id="GO:0005794">
    <property type="term" value="C:Golgi apparatus"/>
    <property type="evidence" value="ECO:0007669"/>
    <property type="project" value="TreeGrafter"/>
</dbReference>
<gene>
    <name evidence="14" type="ORF">PXEA_LOCUS20243</name>
</gene>
<organism evidence="14 15">
    <name type="scientific">Protopolystoma xenopodis</name>
    <dbReference type="NCBI Taxonomy" id="117903"/>
    <lineage>
        <taxon>Eukaryota</taxon>
        <taxon>Metazoa</taxon>
        <taxon>Spiralia</taxon>
        <taxon>Lophotrochozoa</taxon>
        <taxon>Platyhelminthes</taxon>
        <taxon>Monogenea</taxon>
        <taxon>Polyopisthocotylea</taxon>
        <taxon>Polystomatidea</taxon>
        <taxon>Polystomatidae</taxon>
        <taxon>Protopolystoma</taxon>
    </lineage>
</organism>
<dbReference type="OrthoDB" id="10016069at2759"/>
<comment type="caution">
    <text evidence="11">Lacks conserved residue(s) required for the propagation of feature annotation.</text>
</comment>
<dbReference type="PANTHER" id="PTHR19300">
    <property type="entry name" value="BETA-1,4-GALACTOSYLTRANSFERASE"/>
    <property type="match status" value="1"/>
</dbReference>
<evidence type="ECO:0000256" key="5">
    <source>
        <dbReference type="ARBA" id="ARBA00022679"/>
    </source>
</evidence>
<evidence type="ECO:0000256" key="9">
    <source>
        <dbReference type="ARBA" id="ARBA00023136"/>
    </source>
</evidence>
<keyword evidence="7 11" id="KW-0735">Signal-anchor</keyword>
<dbReference type="Pfam" id="PF02709">
    <property type="entry name" value="Glyco_transf_7C"/>
    <property type="match status" value="1"/>
</dbReference>
<comment type="similarity">
    <text evidence="3 11">Belongs to the glycosyltransferase 7 family.</text>
</comment>
<comment type="subcellular location">
    <subcellularLocation>
        <location evidence="1">Membrane</location>
        <topology evidence="1">Single-pass type II membrane protein</topology>
    </subcellularLocation>
</comment>
<keyword evidence="10 11" id="KW-0325">Glycoprotein</keyword>
<dbReference type="AlphaFoldDB" id="A0A3S5AW46"/>
<evidence type="ECO:0000256" key="8">
    <source>
        <dbReference type="ARBA" id="ARBA00022989"/>
    </source>
</evidence>
<dbReference type="Pfam" id="PF13733">
    <property type="entry name" value="Glyco_transf_7N"/>
    <property type="match status" value="1"/>
</dbReference>
<dbReference type="Gene3D" id="3.90.550.10">
    <property type="entry name" value="Spore Coat Polysaccharide Biosynthesis Protein SpsA, Chain A"/>
    <property type="match status" value="1"/>
</dbReference>
<keyword evidence="9 11" id="KW-0472">Membrane</keyword>
<dbReference type="GO" id="GO:0005975">
    <property type="term" value="P:carbohydrate metabolic process"/>
    <property type="evidence" value="ECO:0007669"/>
    <property type="project" value="InterPro"/>
</dbReference>
<feature type="transmembrane region" description="Helical" evidence="11">
    <location>
        <begin position="21"/>
        <end position="42"/>
    </location>
</feature>
<dbReference type="PANTHER" id="PTHR19300:SF57">
    <property type="entry name" value="BETA-1,4-N-ACETYLGALACTOSAMINYLTRANSFERASE"/>
    <property type="match status" value="1"/>
</dbReference>
<feature type="transmembrane region" description="Helical" evidence="11">
    <location>
        <begin position="62"/>
        <end position="81"/>
    </location>
</feature>
<dbReference type="PRINTS" id="PR02050">
    <property type="entry name" value="B14GALTRFASE"/>
</dbReference>
<dbReference type="EC" id="2.4.1.-" evidence="11"/>
<keyword evidence="5 11" id="KW-0808">Transferase</keyword>
<accession>A0A3S5AW46</accession>
<evidence type="ECO:0000313" key="15">
    <source>
        <dbReference type="Proteomes" id="UP000784294"/>
    </source>
</evidence>
<evidence type="ECO:0000256" key="11">
    <source>
        <dbReference type="RuleBase" id="RU368121"/>
    </source>
</evidence>
<proteinExistence type="inferred from homology"/>